<dbReference type="Pfam" id="PF00144">
    <property type="entry name" value="Beta-lactamase"/>
    <property type="match status" value="1"/>
</dbReference>
<protein>
    <submittedName>
        <fullName evidence="2">CubicO group peptidase (Beta-lactamase class C family)</fullName>
    </submittedName>
</protein>
<comment type="caution">
    <text evidence="2">The sequence shown here is derived from an EMBL/GenBank/DDBJ whole genome shotgun (WGS) entry which is preliminary data.</text>
</comment>
<dbReference type="RefSeq" id="WP_184165752.1">
    <property type="nucleotide sequence ID" value="NZ_JACHLC010000004.1"/>
</dbReference>
<sequence length="355" mass="40651">MIKTLRVPDYKQLFLFFILLLLPIKNSFAQTNKISQIDSLMKWSNRIGVFNGNVLVSKDNKIIYNASFGFTDATKTKKLTPDYRFHIGSITKEFSAVALMQLQEQGKLNIEDHVSKYIPGLPKWANEVTIKNLLQYTSGIPDANWKKIKNDKDLFDGLKLVDSLDFKPGTNYDYTINNLFLRQFIIERLTGMNFKTYVEKFIFKPCKMTSSVMTLFENEKNIAKAFDNNLVADKEELPITGGTYLTTKDLLKWENCLHSNKVISANSVFELGQHFDMPDTQSALGQAKYRNGKLIEHLHDGRAGRYEALLVSDLDQKFTIILLGNNYNGKLFEISDAITAILRNEKYSLPQKNKP</sequence>
<dbReference type="InterPro" id="IPR050491">
    <property type="entry name" value="AmpC-like"/>
</dbReference>
<proteinExistence type="predicted"/>
<organism evidence="2 3">
    <name type="scientific">Chryseobacterium shigense</name>
    <dbReference type="NCBI Taxonomy" id="297244"/>
    <lineage>
        <taxon>Bacteria</taxon>
        <taxon>Pseudomonadati</taxon>
        <taxon>Bacteroidota</taxon>
        <taxon>Flavobacteriia</taxon>
        <taxon>Flavobacteriales</taxon>
        <taxon>Weeksellaceae</taxon>
        <taxon>Chryseobacterium group</taxon>
        <taxon>Chryseobacterium</taxon>
    </lineage>
</organism>
<evidence type="ECO:0000259" key="1">
    <source>
        <dbReference type="Pfam" id="PF00144"/>
    </source>
</evidence>
<feature type="domain" description="Beta-lactamase-related" evidence="1">
    <location>
        <begin position="50"/>
        <end position="328"/>
    </location>
</feature>
<dbReference type="PANTHER" id="PTHR46825:SF9">
    <property type="entry name" value="BETA-LACTAMASE-RELATED DOMAIN-CONTAINING PROTEIN"/>
    <property type="match status" value="1"/>
</dbReference>
<reference evidence="2 3" key="1">
    <citation type="submission" date="2020-08" db="EMBL/GenBank/DDBJ databases">
        <title>Functional genomics of gut bacteria from endangered species of beetles.</title>
        <authorList>
            <person name="Carlos-Shanley C."/>
        </authorList>
    </citation>
    <scope>NUCLEOTIDE SEQUENCE [LARGE SCALE GENOMIC DNA]</scope>
    <source>
        <strain evidence="2 3">S00136</strain>
    </source>
</reference>
<dbReference type="Gene3D" id="3.40.710.10">
    <property type="entry name" value="DD-peptidase/beta-lactamase superfamily"/>
    <property type="match status" value="1"/>
</dbReference>
<evidence type="ECO:0000313" key="3">
    <source>
        <dbReference type="Proteomes" id="UP000589738"/>
    </source>
</evidence>
<dbReference type="Proteomes" id="UP000589738">
    <property type="component" value="Unassembled WGS sequence"/>
</dbReference>
<accession>A0A841NJ93</accession>
<dbReference type="PANTHER" id="PTHR46825">
    <property type="entry name" value="D-ALANYL-D-ALANINE-CARBOXYPEPTIDASE/ENDOPEPTIDASE AMPH"/>
    <property type="match status" value="1"/>
</dbReference>
<dbReference type="InterPro" id="IPR012338">
    <property type="entry name" value="Beta-lactam/transpept-like"/>
</dbReference>
<dbReference type="EMBL" id="JACHLC010000004">
    <property type="protein sequence ID" value="MBB6372122.1"/>
    <property type="molecule type" value="Genomic_DNA"/>
</dbReference>
<evidence type="ECO:0000313" key="2">
    <source>
        <dbReference type="EMBL" id="MBB6372122.1"/>
    </source>
</evidence>
<dbReference type="InterPro" id="IPR001466">
    <property type="entry name" value="Beta-lactam-related"/>
</dbReference>
<gene>
    <name evidence="2" type="ORF">HNP36_003211</name>
</gene>
<name>A0A841NJ93_9FLAO</name>
<dbReference type="SUPFAM" id="SSF56601">
    <property type="entry name" value="beta-lactamase/transpeptidase-like"/>
    <property type="match status" value="1"/>
</dbReference>
<keyword evidence="3" id="KW-1185">Reference proteome</keyword>
<dbReference type="AlphaFoldDB" id="A0A841NJ93"/>